<name>A0A4P9W4M3_9FUNG</name>
<dbReference type="OrthoDB" id="194775at2759"/>
<evidence type="ECO:0000313" key="2">
    <source>
        <dbReference type="Proteomes" id="UP000269721"/>
    </source>
</evidence>
<dbReference type="Proteomes" id="UP000269721">
    <property type="component" value="Unassembled WGS sequence"/>
</dbReference>
<keyword evidence="2" id="KW-1185">Reference proteome</keyword>
<reference evidence="2" key="1">
    <citation type="journal article" date="2018" name="Nat. Microbiol.">
        <title>Leveraging single-cell genomics to expand the fungal tree of life.</title>
        <authorList>
            <person name="Ahrendt S.R."/>
            <person name="Quandt C.A."/>
            <person name="Ciobanu D."/>
            <person name="Clum A."/>
            <person name="Salamov A."/>
            <person name="Andreopoulos B."/>
            <person name="Cheng J.F."/>
            <person name="Woyke T."/>
            <person name="Pelin A."/>
            <person name="Henrissat B."/>
            <person name="Reynolds N.K."/>
            <person name="Benny G.L."/>
            <person name="Smith M.E."/>
            <person name="James T.Y."/>
            <person name="Grigoriev I.V."/>
        </authorList>
    </citation>
    <scope>NUCLEOTIDE SEQUENCE [LARGE SCALE GENOMIC DNA]</scope>
</reference>
<protein>
    <submittedName>
        <fullName evidence="1">Uncharacterized protein</fullName>
    </submittedName>
</protein>
<feature type="non-terminal residue" evidence="1">
    <location>
        <position position="1"/>
    </location>
</feature>
<gene>
    <name evidence="1" type="ORF">BDK51DRAFT_34176</name>
</gene>
<dbReference type="AlphaFoldDB" id="A0A4P9W4M3"/>
<evidence type="ECO:0000313" key="1">
    <source>
        <dbReference type="EMBL" id="RKO85650.1"/>
    </source>
</evidence>
<sequence>QFRRANLSLFNNEWSNVHDFSCPTSAVNWVALCVTVGRVNPELMAEHYRSPPEEVVQAVELDAKYGAGMLPPSLGSAGRIFGETCVLLSFEPENETAKALTAVVDKALVIQAKKVKTLTSELRAFFDAAGSPWKQVAERKGAFIAIEMNGTDILTILEPILVNPTTLEPRLIRMSPSVGAAVGEVYTIFGETIAERKPASGWGEDDR</sequence>
<organism evidence="1 2">
    <name type="scientific">Blyttiomyces helicus</name>
    <dbReference type="NCBI Taxonomy" id="388810"/>
    <lineage>
        <taxon>Eukaryota</taxon>
        <taxon>Fungi</taxon>
        <taxon>Fungi incertae sedis</taxon>
        <taxon>Chytridiomycota</taxon>
        <taxon>Chytridiomycota incertae sedis</taxon>
        <taxon>Chytridiomycetes</taxon>
        <taxon>Chytridiomycetes incertae sedis</taxon>
        <taxon>Blyttiomyces</taxon>
    </lineage>
</organism>
<accession>A0A4P9W4M3</accession>
<dbReference type="EMBL" id="KZ998881">
    <property type="protein sequence ID" value="RKO85650.1"/>
    <property type="molecule type" value="Genomic_DNA"/>
</dbReference>
<proteinExistence type="predicted"/>